<proteinExistence type="inferred from homology"/>
<comment type="caution">
    <text evidence="9">The sequence shown here is derived from an EMBL/GenBank/DDBJ whole genome shotgun (WGS) entry which is preliminary data.</text>
</comment>
<evidence type="ECO:0000256" key="2">
    <source>
        <dbReference type="ARBA" id="ARBA00022523"/>
    </source>
</evidence>
<evidence type="ECO:0000256" key="5">
    <source>
        <dbReference type="ARBA" id="ARBA00023157"/>
    </source>
</evidence>
<reference evidence="9 10" key="1">
    <citation type="submission" date="2018-06" db="EMBL/GenBank/DDBJ databases">
        <title>The Genome of Cuscuta australis (Dodder) Provides Insight into the Evolution of Plant Parasitism.</title>
        <authorList>
            <person name="Liu H."/>
        </authorList>
    </citation>
    <scope>NUCLEOTIDE SEQUENCE [LARGE SCALE GENOMIC DNA]</scope>
    <source>
        <strain evidence="10">cv. Yunnan</strain>
        <tissue evidence="9">Vines</tissue>
    </source>
</reference>
<dbReference type="EMBL" id="NQVE01000035">
    <property type="protein sequence ID" value="RAL52235.1"/>
    <property type="molecule type" value="Genomic_DNA"/>
</dbReference>
<feature type="domain" description="Pectinesterase inhibitor" evidence="8">
    <location>
        <begin position="27"/>
        <end position="187"/>
    </location>
</feature>
<keyword evidence="10" id="KW-1185">Reference proteome</keyword>
<keyword evidence="2" id="KW-0052">Apoplast</keyword>
<dbReference type="CDD" id="cd15798">
    <property type="entry name" value="PMEI-like_3"/>
    <property type="match status" value="1"/>
</dbReference>
<keyword evidence="3" id="KW-0964">Secreted</keyword>
<evidence type="ECO:0000256" key="1">
    <source>
        <dbReference type="ARBA" id="ARBA00004271"/>
    </source>
</evidence>
<feature type="chain" id="PRO_5016345459" description="Pectinesterase inhibitor domain-containing protein" evidence="7">
    <location>
        <begin position="22"/>
        <end position="196"/>
    </location>
</feature>
<dbReference type="PROSITE" id="PS51257">
    <property type="entry name" value="PROKAR_LIPOPROTEIN"/>
    <property type="match status" value="1"/>
</dbReference>
<comment type="subcellular location">
    <subcellularLocation>
        <location evidence="1">Secreted</location>
        <location evidence="1">Extracellular space</location>
        <location evidence="1">Apoplast</location>
    </subcellularLocation>
</comment>
<dbReference type="Gene3D" id="1.20.140.40">
    <property type="entry name" value="Invertase/pectin methylesterase inhibitor family protein"/>
    <property type="match status" value="1"/>
</dbReference>
<sequence>MARVLLLPVAAVVVLLSCVSGMAGTAAATAFIRSSCRAATYPDVCVTSLAEYGPAIKESPQSLVQTALSVSLKRANSTKAFVNRLCKTTDRSKSLEYGPLKDCLDQISDSMDRITKSVGELKNMGRAHSPEYPLHVSNAQTWVSAALTDQTTCMDGFEGRAFNRSVKAPIRAQVNDLARVTSNALALINKFVAKYN</sequence>
<dbReference type="GO" id="GO:0048046">
    <property type="term" value="C:apoplast"/>
    <property type="evidence" value="ECO:0007669"/>
    <property type="project" value="UniProtKB-SubCell"/>
</dbReference>
<dbReference type="GO" id="GO:0004857">
    <property type="term" value="F:enzyme inhibitor activity"/>
    <property type="evidence" value="ECO:0007669"/>
    <property type="project" value="InterPro"/>
</dbReference>
<dbReference type="NCBIfam" id="TIGR01614">
    <property type="entry name" value="PME_inhib"/>
    <property type="match status" value="1"/>
</dbReference>
<dbReference type="Pfam" id="PF04043">
    <property type="entry name" value="PMEI"/>
    <property type="match status" value="1"/>
</dbReference>
<keyword evidence="5" id="KW-1015">Disulfide bond</keyword>
<dbReference type="SUPFAM" id="SSF101148">
    <property type="entry name" value="Plant invertase/pectin methylesterase inhibitor"/>
    <property type="match status" value="1"/>
</dbReference>
<name>A0A328E2R2_9ASTE</name>
<dbReference type="PANTHER" id="PTHR31080">
    <property type="entry name" value="PECTINESTERASE INHIBITOR-LIKE"/>
    <property type="match status" value="1"/>
</dbReference>
<evidence type="ECO:0000256" key="7">
    <source>
        <dbReference type="SAM" id="SignalP"/>
    </source>
</evidence>
<dbReference type="InterPro" id="IPR035513">
    <property type="entry name" value="Invertase/methylesterase_inhib"/>
</dbReference>
<keyword evidence="4 7" id="KW-0732">Signal</keyword>
<evidence type="ECO:0000256" key="3">
    <source>
        <dbReference type="ARBA" id="ARBA00022525"/>
    </source>
</evidence>
<organism evidence="9 10">
    <name type="scientific">Cuscuta australis</name>
    <dbReference type="NCBI Taxonomy" id="267555"/>
    <lineage>
        <taxon>Eukaryota</taxon>
        <taxon>Viridiplantae</taxon>
        <taxon>Streptophyta</taxon>
        <taxon>Embryophyta</taxon>
        <taxon>Tracheophyta</taxon>
        <taxon>Spermatophyta</taxon>
        <taxon>Magnoliopsida</taxon>
        <taxon>eudicotyledons</taxon>
        <taxon>Gunneridae</taxon>
        <taxon>Pentapetalae</taxon>
        <taxon>asterids</taxon>
        <taxon>lamiids</taxon>
        <taxon>Solanales</taxon>
        <taxon>Convolvulaceae</taxon>
        <taxon>Cuscuteae</taxon>
        <taxon>Cuscuta</taxon>
        <taxon>Cuscuta subgen. Grammica</taxon>
        <taxon>Cuscuta sect. Cleistogrammica</taxon>
    </lineage>
</organism>
<evidence type="ECO:0000313" key="9">
    <source>
        <dbReference type="EMBL" id="RAL52235.1"/>
    </source>
</evidence>
<dbReference type="PANTHER" id="PTHR31080:SF186">
    <property type="entry name" value="21 KDA PROTEIN-LIKE"/>
    <property type="match status" value="1"/>
</dbReference>
<dbReference type="SMART" id="SM00856">
    <property type="entry name" value="PMEI"/>
    <property type="match status" value="1"/>
</dbReference>
<dbReference type="FunFam" id="1.20.140.40:FF:000006">
    <property type="entry name" value="Pectinesterase inhibitor 3"/>
    <property type="match status" value="1"/>
</dbReference>
<dbReference type="AlphaFoldDB" id="A0A328E2R2"/>
<evidence type="ECO:0000256" key="4">
    <source>
        <dbReference type="ARBA" id="ARBA00022729"/>
    </source>
</evidence>
<dbReference type="InterPro" id="IPR006501">
    <property type="entry name" value="Pectinesterase_inhib_dom"/>
</dbReference>
<gene>
    <name evidence="9" type="ORF">DM860_016084</name>
</gene>
<accession>A0A328E2R2</accession>
<dbReference type="Proteomes" id="UP000249390">
    <property type="component" value="Unassembled WGS sequence"/>
</dbReference>
<evidence type="ECO:0000259" key="8">
    <source>
        <dbReference type="SMART" id="SM00856"/>
    </source>
</evidence>
<comment type="similarity">
    <text evidence="6">Belongs to the PMEI family.</text>
</comment>
<protein>
    <recommendedName>
        <fullName evidence="8">Pectinesterase inhibitor domain-containing protein</fullName>
    </recommendedName>
</protein>
<dbReference type="InterPro" id="IPR051955">
    <property type="entry name" value="PME_Inhibitor"/>
</dbReference>
<evidence type="ECO:0000256" key="6">
    <source>
        <dbReference type="ARBA" id="ARBA00038471"/>
    </source>
</evidence>
<feature type="signal peptide" evidence="7">
    <location>
        <begin position="1"/>
        <end position="21"/>
    </location>
</feature>
<evidence type="ECO:0000313" key="10">
    <source>
        <dbReference type="Proteomes" id="UP000249390"/>
    </source>
</evidence>